<dbReference type="EMBL" id="FONX01000034">
    <property type="protein sequence ID" value="SFF33342.1"/>
    <property type="molecule type" value="Genomic_DNA"/>
</dbReference>
<proteinExistence type="predicted"/>
<evidence type="ECO:0000313" key="2">
    <source>
        <dbReference type="Proteomes" id="UP000199119"/>
    </source>
</evidence>
<dbReference type="STRING" id="1177982.SAMN04489711_13413"/>
<organism evidence="1 2">
    <name type="scientific">Paracidovorax wautersii</name>
    <dbReference type="NCBI Taxonomy" id="1177982"/>
    <lineage>
        <taxon>Bacteria</taxon>
        <taxon>Pseudomonadati</taxon>
        <taxon>Pseudomonadota</taxon>
        <taxon>Betaproteobacteria</taxon>
        <taxon>Burkholderiales</taxon>
        <taxon>Comamonadaceae</taxon>
        <taxon>Paracidovorax</taxon>
    </lineage>
</organism>
<dbReference type="OrthoDB" id="8945404at2"/>
<reference evidence="2" key="1">
    <citation type="submission" date="2016-10" db="EMBL/GenBank/DDBJ databases">
        <authorList>
            <person name="Varghese N."/>
            <person name="Submissions S."/>
        </authorList>
    </citation>
    <scope>NUCLEOTIDE SEQUENCE [LARGE SCALE GENOMIC DNA]</scope>
    <source>
        <strain evidence="2">DSM 27981</strain>
    </source>
</reference>
<gene>
    <name evidence="1" type="ORF">SAMN04489711_13413</name>
</gene>
<keyword evidence="2" id="KW-1185">Reference proteome</keyword>
<accession>A0A1I2HUA0</accession>
<dbReference type="AlphaFoldDB" id="A0A1I2HUA0"/>
<evidence type="ECO:0000313" key="1">
    <source>
        <dbReference type="EMBL" id="SFF33342.1"/>
    </source>
</evidence>
<name>A0A1I2HUA0_9BURK</name>
<dbReference type="RefSeq" id="WP_092942704.1">
    <property type="nucleotide sequence ID" value="NZ_FONX01000034.1"/>
</dbReference>
<sequence length="309" mass="34113">MTADTTKAAAQMNHPLVKHSLWLALEHTVNRYLMSNAHGRQSGAEKAQRHDELCCHYVATFRQTSLDKVKRTHEDEYQRVREHTRQLTDHLDTVIGFPLNSTPDYEDLASKFFTAFHLHAVAALCGSAAAPAEDEHPAMQRMRQQFEEEYGVNHPIASALRRYREVHKDYDASWNRDREKPVTAADVAAAEHAVFDAAADVYASGEVSSEVQRLRGLAATCYAGLGAECELPEEWLDVLSAAADGEAFDTSSLLPFSATHRLAGAESELLTAALKAIRERLVLDPAAHAESAIQMIDALLAGQENVRPA</sequence>
<protein>
    <submittedName>
        <fullName evidence="1">Uncharacterized protein</fullName>
    </submittedName>
</protein>
<dbReference type="Proteomes" id="UP000199119">
    <property type="component" value="Unassembled WGS sequence"/>
</dbReference>